<feature type="transmembrane region" description="Helical" evidence="5">
    <location>
        <begin position="121"/>
        <end position="146"/>
    </location>
</feature>
<dbReference type="EMBL" id="JAZGQK010000027">
    <property type="protein sequence ID" value="MEE6262394.1"/>
    <property type="molecule type" value="Genomic_DNA"/>
</dbReference>
<proteinExistence type="predicted"/>
<keyword evidence="8" id="KW-1185">Reference proteome</keyword>
<feature type="transmembrane region" description="Helical" evidence="5">
    <location>
        <begin position="175"/>
        <end position="195"/>
    </location>
</feature>
<comment type="subcellular location">
    <subcellularLocation>
        <location evidence="1">Membrane</location>
        <topology evidence="1">Multi-pass membrane protein</topology>
    </subcellularLocation>
</comment>
<organism evidence="7 8">
    <name type="scientific">Plantactinospora sonchi</name>
    <dbReference type="NCBI Taxonomy" id="1544735"/>
    <lineage>
        <taxon>Bacteria</taxon>
        <taxon>Bacillati</taxon>
        <taxon>Actinomycetota</taxon>
        <taxon>Actinomycetes</taxon>
        <taxon>Micromonosporales</taxon>
        <taxon>Micromonosporaceae</taxon>
        <taxon>Plantactinospora</taxon>
    </lineage>
</organism>
<dbReference type="Proteomes" id="UP001332243">
    <property type="component" value="Unassembled WGS sequence"/>
</dbReference>
<comment type="caution">
    <text evidence="7">The sequence shown here is derived from an EMBL/GenBank/DDBJ whole genome shotgun (WGS) entry which is preliminary data.</text>
</comment>
<dbReference type="RefSeq" id="WP_331217370.1">
    <property type="nucleotide sequence ID" value="NZ_JAZGQK010000027.1"/>
</dbReference>
<protein>
    <submittedName>
        <fullName evidence="7">ABC transporter permease</fullName>
    </submittedName>
</protein>
<sequence>MTVRLRDKTFLFSTVFFLLFALGSAVVPAMFAGDSSTVAVAAGPEAASVLDRAGLEVVAAPDTQRAEQLVRDGDVDAAVVAGDGPGGIRILAMKEAPDDLVSALSSSPPVQLLDPDAVDPVAAFLIPFAFGMVFLFASLSFGIQIAQSVTEEKQTRIVEILVAAVPVRALLAGKVLGNGALALGQVALIGLVSVVSMRLMDSGPLLGLLGPAIGWFIPFFVVGFVLLASLWAVVGALVSRQEDISGASTPIQMLVMIPFFAVSFLNDNPLAMAVLSYVPFSAPTAMPVRLFAGDAAGWEPFLSLLVLLGAAVLCLALAARLYEGALLRTNGKTSVRVAWQDREMRSAA</sequence>
<keyword evidence="4 5" id="KW-0472">Membrane</keyword>
<dbReference type="Pfam" id="PF12698">
    <property type="entry name" value="ABC2_membrane_3"/>
    <property type="match status" value="1"/>
</dbReference>
<feature type="transmembrane region" description="Helical" evidence="5">
    <location>
        <begin position="300"/>
        <end position="322"/>
    </location>
</feature>
<feature type="transmembrane region" description="Helical" evidence="5">
    <location>
        <begin position="215"/>
        <end position="238"/>
    </location>
</feature>
<accession>A0ABU7S0U4</accession>
<reference evidence="7 8" key="1">
    <citation type="submission" date="2024-01" db="EMBL/GenBank/DDBJ databases">
        <title>Genome insights into Plantactinospora sonchi sp. nov.</title>
        <authorList>
            <person name="Wang L."/>
        </authorList>
    </citation>
    <scope>NUCLEOTIDE SEQUENCE [LARGE SCALE GENOMIC DNA]</scope>
    <source>
        <strain evidence="7 8">NEAU-QY2</strain>
    </source>
</reference>
<keyword evidence="3 5" id="KW-1133">Transmembrane helix</keyword>
<feature type="domain" description="ABC-2 type transporter transmembrane" evidence="6">
    <location>
        <begin position="127"/>
        <end position="319"/>
    </location>
</feature>
<evidence type="ECO:0000256" key="2">
    <source>
        <dbReference type="ARBA" id="ARBA00022692"/>
    </source>
</evidence>
<evidence type="ECO:0000256" key="3">
    <source>
        <dbReference type="ARBA" id="ARBA00022989"/>
    </source>
</evidence>
<keyword evidence="2 5" id="KW-0812">Transmembrane</keyword>
<evidence type="ECO:0000259" key="6">
    <source>
        <dbReference type="Pfam" id="PF12698"/>
    </source>
</evidence>
<evidence type="ECO:0000256" key="1">
    <source>
        <dbReference type="ARBA" id="ARBA00004141"/>
    </source>
</evidence>
<name>A0ABU7S0U4_9ACTN</name>
<evidence type="ECO:0000313" key="7">
    <source>
        <dbReference type="EMBL" id="MEE6262394.1"/>
    </source>
</evidence>
<dbReference type="InterPro" id="IPR013525">
    <property type="entry name" value="ABC2_TM"/>
</dbReference>
<gene>
    <name evidence="7" type="ORF">V1633_28315</name>
</gene>
<evidence type="ECO:0000313" key="8">
    <source>
        <dbReference type="Proteomes" id="UP001332243"/>
    </source>
</evidence>
<evidence type="ECO:0000256" key="4">
    <source>
        <dbReference type="ARBA" id="ARBA00023136"/>
    </source>
</evidence>
<feature type="transmembrane region" description="Helical" evidence="5">
    <location>
        <begin position="259"/>
        <end position="280"/>
    </location>
</feature>
<evidence type="ECO:0000256" key="5">
    <source>
        <dbReference type="SAM" id="Phobius"/>
    </source>
</evidence>